<protein>
    <recommendedName>
        <fullName evidence="10">Polymyxin resistance protein ArnT, undecaprenyl phosphate-alpha-L-Ara4N transferase Melittin resistance protein PqaB</fullName>
    </recommendedName>
</protein>
<dbReference type="EMBL" id="UOFM01000421">
    <property type="protein sequence ID" value="VAW81725.1"/>
    <property type="molecule type" value="Genomic_DNA"/>
</dbReference>
<keyword evidence="3" id="KW-0328">Glycosyltransferase</keyword>
<evidence type="ECO:0000256" key="1">
    <source>
        <dbReference type="ARBA" id="ARBA00004651"/>
    </source>
</evidence>
<dbReference type="PANTHER" id="PTHR33908:SF3">
    <property type="entry name" value="UNDECAPRENYL PHOSPHATE-ALPHA-4-AMINO-4-DEOXY-L-ARABINOSE ARABINOSYL TRANSFERASE"/>
    <property type="match status" value="1"/>
</dbReference>
<feature type="transmembrane region" description="Helical" evidence="8">
    <location>
        <begin position="53"/>
        <end position="75"/>
    </location>
</feature>
<evidence type="ECO:0000256" key="2">
    <source>
        <dbReference type="ARBA" id="ARBA00022475"/>
    </source>
</evidence>
<evidence type="ECO:0000256" key="7">
    <source>
        <dbReference type="ARBA" id="ARBA00023136"/>
    </source>
</evidence>
<feature type="transmembrane region" description="Helical" evidence="8">
    <location>
        <begin position="169"/>
        <end position="186"/>
    </location>
</feature>
<gene>
    <name evidence="9" type="ORF">MNBD_GAMMA14-2563</name>
</gene>
<feature type="transmembrane region" description="Helical" evidence="8">
    <location>
        <begin position="12"/>
        <end position="41"/>
    </location>
</feature>
<evidence type="ECO:0000256" key="8">
    <source>
        <dbReference type="SAM" id="Phobius"/>
    </source>
</evidence>
<dbReference type="GO" id="GO:0010041">
    <property type="term" value="P:response to iron(III) ion"/>
    <property type="evidence" value="ECO:0007669"/>
    <property type="project" value="TreeGrafter"/>
</dbReference>
<keyword evidence="6 8" id="KW-1133">Transmembrane helix</keyword>
<keyword evidence="4" id="KW-0808">Transferase</keyword>
<dbReference type="GO" id="GO:0009103">
    <property type="term" value="P:lipopolysaccharide biosynthetic process"/>
    <property type="evidence" value="ECO:0007669"/>
    <property type="project" value="TreeGrafter"/>
</dbReference>
<evidence type="ECO:0000256" key="6">
    <source>
        <dbReference type="ARBA" id="ARBA00022989"/>
    </source>
</evidence>
<feature type="transmembrane region" description="Helical" evidence="8">
    <location>
        <begin position="108"/>
        <end position="132"/>
    </location>
</feature>
<keyword evidence="5 8" id="KW-0812">Transmembrane</keyword>
<keyword evidence="7 8" id="KW-0472">Membrane</keyword>
<evidence type="ECO:0008006" key="10">
    <source>
        <dbReference type="Google" id="ProtNLM"/>
    </source>
</evidence>
<dbReference type="AlphaFoldDB" id="A0A3B0YLF3"/>
<reference evidence="9" key="1">
    <citation type="submission" date="2018-06" db="EMBL/GenBank/DDBJ databases">
        <authorList>
            <person name="Zhirakovskaya E."/>
        </authorList>
    </citation>
    <scope>NUCLEOTIDE SEQUENCE</scope>
</reference>
<feature type="transmembrane region" description="Helical" evidence="8">
    <location>
        <begin position="144"/>
        <end position="163"/>
    </location>
</feature>
<keyword evidence="2" id="KW-1003">Cell membrane</keyword>
<accession>A0A3B0YLF3</accession>
<evidence type="ECO:0000313" key="9">
    <source>
        <dbReference type="EMBL" id="VAW81725.1"/>
    </source>
</evidence>
<proteinExistence type="predicted"/>
<feature type="transmembrane region" description="Helical" evidence="8">
    <location>
        <begin position="257"/>
        <end position="279"/>
    </location>
</feature>
<comment type="subcellular location">
    <subcellularLocation>
        <location evidence="1">Cell membrane</location>
        <topology evidence="1">Multi-pass membrane protein</topology>
    </subcellularLocation>
</comment>
<feature type="transmembrane region" description="Helical" evidence="8">
    <location>
        <begin position="198"/>
        <end position="219"/>
    </location>
</feature>
<evidence type="ECO:0000256" key="4">
    <source>
        <dbReference type="ARBA" id="ARBA00022679"/>
    </source>
</evidence>
<evidence type="ECO:0000256" key="3">
    <source>
        <dbReference type="ARBA" id="ARBA00022676"/>
    </source>
</evidence>
<name>A0A3B0YLF3_9ZZZZ</name>
<dbReference type="GO" id="GO:0005886">
    <property type="term" value="C:plasma membrane"/>
    <property type="evidence" value="ECO:0007669"/>
    <property type="project" value="UniProtKB-SubCell"/>
</dbReference>
<dbReference type="PANTHER" id="PTHR33908">
    <property type="entry name" value="MANNOSYLTRANSFERASE YKCB-RELATED"/>
    <property type="match status" value="1"/>
</dbReference>
<feature type="transmembrane region" description="Helical" evidence="8">
    <location>
        <begin position="225"/>
        <end position="245"/>
    </location>
</feature>
<sequence length="388" mass="43788">MLNVPQKPLRGWVQVGVALGFGVLAKGPVIFLPVLPVALLAPWWLAGQPQRWLVWYTGLAGAMVLAAVIALAWAIPAGIAGGDTYREAIFWGQSAGRMVDSFAHRSPWWTYLWLLPVMWLPWLIWPTLWKAVWQLGKPVQWDRGVRFCLAVLVPALLLFSLVSGKQGKYLLPLFPVLAALLARALAECWRVRPEQDFRLRFVAVLLAITGLLLVVLPWWPDGPAWLSQVQLMWGPALLLWAFVLMRQRLPLPVTVRVAALTLLFTTSVVYLSVLSLATAPFDMASISRQVAQLQARDRPIAWLGKYHGQFHFIGRLQQRIEPLHNRAALQDWLNIHRDGYLLVNYRVLPAWLPAGVRVWPYRGGSLVLWPASRLLAMPDWLDELTVSA</sequence>
<organism evidence="9">
    <name type="scientific">hydrothermal vent metagenome</name>
    <dbReference type="NCBI Taxonomy" id="652676"/>
    <lineage>
        <taxon>unclassified sequences</taxon>
        <taxon>metagenomes</taxon>
        <taxon>ecological metagenomes</taxon>
    </lineage>
</organism>
<dbReference type="GO" id="GO:0016763">
    <property type="term" value="F:pentosyltransferase activity"/>
    <property type="evidence" value="ECO:0007669"/>
    <property type="project" value="TreeGrafter"/>
</dbReference>
<dbReference type="InterPro" id="IPR050297">
    <property type="entry name" value="LipidA_mod_glycosyltrf_83"/>
</dbReference>
<evidence type="ECO:0000256" key="5">
    <source>
        <dbReference type="ARBA" id="ARBA00022692"/>
    </source>
</evidence>